<evidence type="ECO:0000313" key="3">
    <source>
        <dbReference type="Proteomes" id="UP000623681"/>
    </source>
</evidence>
<dbReference type="RefSeq" id="WP_202766729.1">
    <property type="nucleotide sequence ID" value="NZ_JAESWA010000019.1"/>
</dbReference>
<sequence length="245" mass="27661">MSKRIMAGIIAGILMLGIAGCSNKSKGDDKTKTEDTSAKVENAADGQGQKTSQKQLDRQNIWEIIRTKEDLYKFGRDHIDKFKQVFAKYNVSSNMDTGAEFHPDKRDASFGEINMVMTNKIEINDGAQNKYENINFNMGTSPETKKGGMALEILVTVPIDRVFKLEEYQMLKDMILAMYDGKYDFKKNDLDKWVNDTIKAEEQDPLGGKYRSNGFFSEHVGVFFDKAGGTMNIAYTISKMEIPVQ</sequence>
<proteinExistence type="predicted"/>
<comment type="caution">
    <text evidence="2">The sequence shown here is derived from an EMBL/GenBank/DDBJ whole genome shotgun (WGS) entry which is preliminary data.</text>
</comment>
<keyword evidence="3" id="KW-1185">Reference proteome</keyword>
<dbReference type="EMBL" id="JAESWA010000019">
    <property type="protein sequence ID" value="MBL4931347.1"/>
    <property type="molecule type" value="Genomic_DNA"/>
</dbReference>
<name>A0A937K370_9CLOT</name>
<organism evidence="2 3">
    <name type="scientific">Clostridium paridis</name>
    <dbReference type="NCBI Taxonomy" id="2803863"/>
    <lineage>
        <taxon>Bacteria</taxon>
        <taxon>Bacillati</taxon>
        <taxon>Bacillota</taxon>
        <taxon>Clostridia</taxon>
        <taxon>Eubacteriales</taxon>
        <taxon>Clostridiaceae</taxon>
        <taxon>Clostridium</taxon>
    </lineage>
</organism>
<accession>A0A937K370</accession>
<dbReference type="Proteomes" id="UP000623681">
    <property type="component" value="Unassembled WGS sequence"/>
</dbReference>
<feature type="region of interest" description="Disordered" evidence="1">
    <location>
        <begin position="24"/>
        <end position="56"/>
    </location>
</feature>
<protein>
    <recommendedName>
        <fullName evidence="4">Lipoprotein</fullName>
    </recommendedName>
</protein>
<evidence type="ECO:0008006" key="4">
    <source>
        <dbReference type="Google" id="ProtNLM"/>
    </source>
</evidence>
<feature type="compositionally biased region" description="Basic and acidic residues" evidence="1">
    <location>
        <begin position="25"/>
        <end position="38"/>
    </location>
</feature>
<evidence type="ECO:0000256" key="1">
    <source>
        <dbReference type="SAM" id="MobiDB-lite"/>
    </source>
</evidence>
<dbReference type="PROSITE" id="PS51257">
    <property type="entry name" value="PROKAR_LIPOPROTEIN"/>
    <property type="match status" value="1"/>
</dbReference>
<evidence type="ECO:0000313" key="2">
    <source>
        <dbReference type="EMBL" id="MBL4931347.1"/>
    </source>
</evidence>
<gene>
    <name evidence="2" type="ORF">JK634_05980</name>
</gene>
<dbReference type="AlphaFoldDB" id="A0A937K370"/>
<reference evidence="2" key="1">
    <citation type="submission" date="2021-01" db="EMBL/GenBank/DDBJ databases">
        <title>Genome public.</title>
        <authorList>
            <person name="Liu C."/>
            <person name="Sun Q."/>
        </authorList>
    </citation>
    <scope>NUCLEOTIDE SEQUENCE</scope>
    <source>
        <strain evidence="2">YIM B02565</strain>
    </source>
</reference>